<comment type="caution">
    <text evidence="2">The sequence shown here is derived from an EMBL/GenBank/DDBJ whole genome shotgun (WGS) entry which is preliminary data.</text>
</comment>
<sequence length="63" mass="7065">MTYGAVQRAFRDAARRALRRQLASDSLAARRRNAMETTCRAQHAPSHETAHIESRQGASRVNT</sequence>
<name>A0ABD7LC79_9BURK</name>
<feature type="compositionally biased region" description="Basic and acidic residues" evidence="1">
    <location>
        <begin position="45"/>
        <end position="54"/>
    </location>
</feature>
<dbReference type="Proteomes" id="UP000196218">
    <property type="component" value="Unassembled WGS sequence"/>
</dbReference>
<reference evidence="2 3" key="1">
    <citation type="submission" date="2016-04" db="EMBL/GenBank/DDBJ databases">
        <authorList>
            <person name="Peeters C."/>
        </authorList>
    </citation>
    <scope>NUCLEOTIDE SEQUENCE [LARGE SCALE GENOMIC DNA]</scope>
    <source>
        <strain evidence="2">LMG 29311</strain>
    </source>
</reference>
<evidence type="ECO:0000313" key="2">
    <source>
        <dbReference type="EMBL" id="SAK02172.1"/>
    </source>
</evidence>
<gene>
    <name evidence="2" type="ORF">UA18_05436</name>
</gene>
<organism evidence="2 3">
    <name type="scientific">Burkholderia multivorans</name>
    <dbReference type="NCBI Taxonomy" id="87883"/>
    <lineage>
        <taxon>Bacteria</taxon>
        <taxon>Pseudomonadati</taxon>
        <taxon>Pseudomonadota</taxon>
        <taxon>Betaproteobacteria</taxon>
        <taxon>Burkholderiales</taxon>
        <taxon>Burkholderiaceae</taxon>
        <taxon>Burkholderia</taxon>
        <taxon>Burkholderia cepacia complex</taxon>
    </lineage>
</organism>
<feature type="region of interest" description="Disordered" evidence="1">
    <location>
        <begin position="33"/>
        <end position="63"/>
    </location>
</feature>
<evidence type="ECO:0000313" key="3">
    <source>
        <dbReference type="Proteomes" id="UP000196218"/>
    </source>
</evidence>
<accession>A0ABD7LC79</accession>
<protein>
    <submittedName>
        <fullName evidence="2">Uncharacterized protein</fullName>
    </submittedName>
</protein>
<dbReference type="AlphaFoldDB" id="A0ABD7LC79"/>
<proteinExistence type="predicted"/>
<evidence type="ECO:0000256" key="1">
    <source>
        <dbReference type="SAM" id="MobiDB-lite"/>
    </source>
</evidence>
<dbReference type="EMBL" id="FKJW01000005">
    <property type="protein sequence ID" value="SAK02172.1"/>
    <property type="molecule type" value="Genomic_DNA"/>
</dbReference>